<dbReference type="InterPro" id="IPR010730">
    <property type="entry name" value="HET"/>
</dbReference>
<evidence type="ECO:0000313" key="3">
    <source>
        <dbReference type="Proteomes" id="UP000807469"/>
    </source>
</evidence>
<dbReference type="Pfam" id="PF06985">
    <property type="entry name" value="HET"/>
    <property type="match status" value="1"/>
</dbReference>
<dbReference type="OrthoDB" id="5122891at2759"/>
<dbReference type="AlphaFoldDB" id="A0A9P6CTX6"/>
<reference evidence="2" key="1">
    <citation type="submission" date="2020-11" db="EMBL/GenBank/DDBJ databases">
        <authorList>
            <consortium name="DOE Joint Genome Institute"/>
            <person name="Ahrendt S."/>
            <person name="Riley R."/>
            <person name="Andreopoulos W."/>
            <person name="Labutti K."/>
            <person name="Pangilinan J."/>
            <person name="Ruiz-Duenas F.J."/>
            <person name="Barrasa J.M."/>
            <person name="Sanchez-Garcia M."/>
            <person name="Camarero S."/>
            <person name="Miyauchi S."/>
            <person name="Serrano A."/>
            <person name="Linde D."/>
            <person name="Babiker R."/>
            <person name="Drula E."/>
            <person name="Ayuso-Fernandez I."/>
            <person name="Pacheco R."/>
            <person name="Padilla G."/>
            <person name="Ferreira P."/>
            <person name="Barriuso J."/>
            <person name="Kellner H."/>
            <person name="Castanera R."/>
            <person name="Alfaro M."/>
            <person name="Ramirez L."/>
            <person name="Pisabarro A.G."/>
            <person name="Kuo A."/>
            <person name="Tritt A."/>
            <person name="Lipzen A."/>
            <person name="He G."/>
            <person name="Yan M."/>
            <person name="Ng V."/>
            <person name="Cullen D."/>
            <person name="Martin F."/>
            <person name="Rosso M.-N."/>
            <person name="Henrissat B."/>
            <person name="Hibbett D."/>
            <person name="Martinez A.T."/>
            <person name="Grigoriev I.V."/>
        </authorList>
    </citation>
    <scope>NUCLEOTIDE SEQUENCE</scope>
    <source>
        <strain evidence="2">CIRM-BRFM 674</strain>
    </source>
</reference>
<dbReference type="PANTHER" id="PTHR10622">
    <property type="entry name" value="HET DOMAIN-CONTAINING PROTEIN"/>
    <property type="match status" value="1"/>
</dbReference>
<proteinExistence type="predicted"/>
<dbReference type="EMBL" id="MU155444">
    <property type="protein sequence ID" value="KAF9473425.1"/>
    <property type="molecule type" value="Genomic_DNA"/>
</dbReference>
<keyword evidence="3" id="KW-1185">Reference proteome</keyword>
<sequence length="722" mass="82597">MSYHMYIHMQTVRERSEGSLVMKESARLLNGCLRAHTASPSSYHHLLAVFLYSSQMIYRIFNSCQNLKVHRTAKTHRLGDSTDTTDEVKLDTRSEDIEKDAQILLTALRNLIVPLVQSVVPNASAEFDGRPEEKNLLIALQNYVTSIIGGQDQADNRDEKRITRVVNLKALNVPKAPEKPKDGVSHNTYKIQEKLRHHKQNVVRFNFPVGPRTGDAFELGNLLEVLREQVFNLLPIRLLRFERLDNTDMLRISLLDQAEIYSSLARQFAHTYISIQVDDSTRWNQLNAVTRYAILSHTWLRSTPGELSYDVWNKRSKTFDLTHPGYEKLVQFCRASLLNHGVSLGWMDTVCIDKASSSELDESIRSMYKWYQNSFMCITYLSETETLSQLAKDPWFSRGWTLQELLAPDHLKFYNRTWGQLTAEPNDKYDENIQEQIKIATTITTEELLANHLIQVPISRKMQWAAKRQVTRAEDIAYSLMGLFDISMSIAYGEGAKLAFSRLIKEILGNCKYDILDVFNWGGEYMTRISTLLPSSPQAFLERDDLLDVSPILMEPLTLTHMGLRVPVLIVPTKVAISSVTARYNPKGDYFSSVSPNHPEGFILPSVQGGQKFDFSCNVLDFEAFRPRVQETDRRYAFAVLNCTGDEHNIDIPLFCFAILIRYIVDDILLTPIAPIDKVASIFPIIFPLRKIPTELETATDNHLIRREELGCHGMQSLSMYI</sequence>
<name>A0A9P6CTX6_9AGAR</name>
<gene>
    <name evidence="2" type="ORF">BDN70DRAFT_383954</name>
</gene>
<feature type="domain" description="Heterokaryon incompatibility" evidence="1">
    <location>
        <begin position="292"/>
        <end position="385"/>
    </location>
</feature>
<accession>A0A9P6CTX6</accession>
<comment type="caution">
    <text evidence="2">The sequence shown here is derived from an EMBL/GenBank/DDBJ whole genome shotgun (WGS) entry which is preliminary data.</text>
</comment>
<dbReference type="PANTHER" id="PTHR10622:SF10">
    <property type="entry name" value="HET DOMAIN-CONTAINING PROTEIN"/>
    <property type="match status" value="1"/>
</dbReference>
<protein>
    <recommendedName>
        <fullName evidence="1">Heterokaryon incompatibility domain-containing protein</fullName>
    </recommendedName>
</protein>
<organism evidence="2 3">
    <name type="scientific">Pholiota conissans</name>
    <dbReference type="NCBI Taxonomy" id="109636"/>
    <lineage>
        <taxon>Eukaryota</taxon>
        <taxon>Fungi</taxon>
        <taxon>Dikarya</taxon>
        <taxon>Basidiomycota</taxon>
        <taxon>Agaricomycotina</taxon>
        <taxon>Agaricomycetes</taxon>
        <taxon>Agaricomycetidae</taxon>
        <taxon>Agaricales</taxon>
        <taxon>Agaricineae</taxon>
        <taxon>Strophariaceae</taxon>
        <taxon>Pholiota</taxon>
    </lineage>
</organism>
<evidence type="ECO:0000259" key="1">
    <source>
        <dbReference type="Pfam" id="PF06985"/>
    </source>
</evidence>
<evidence type="ECO:0000313" key="2">
    <source>
        <dbReference type="EMBL" id="KAF9473425.1"/>
    </source>
</evidence>
<dbReference type="Proteomes" id="UP000807469">
    <property type="component" value="Unassembled WGS sequence"/>
</dbReference>